<dbReference type="Pfam" id="PF03466">
    <property type="entry name" value="LysR_substrate"/>
    <property type="match status" value="1"/>
</dbReference>
<dbReference type="PANTHER" id="PTHR30579:SF3">
    <property type="entry name" value="TRANSCRIPTIONAL REGULATORY PROTEIN"/>
    <property type="match status" value="1"/>
</dbReference>
<comment type="similarity">
    <text evidence="1">Belongs to the LysR transcriptional regulatory family.</text>
</comment>
<dbReference type="SUPFAM" id="SSF53850">
    <property type="entry name" value="Periplasmic binding protein-like II"/>
    <property type="match status" value="1"/>
</dbReference>
<evidence type="ECO:0000256" key="1">
    <source>
        <dbReference type="ARBA" id="ARBA00009437"/>
    </source>
</evidence>
<dbReference type="Gene3D" id="1.10.10.10">
    <property type="entry name" value="Winged helix-like DNA-binding domain superfamily/Winged helix DNA-binding domain"/>
    <property type="match status" value="1"/>
</dbReference>
<dbReference type="RefSeq" id="WP_149165672.1">
    <property type="nucleotide sequence ID" value="NZ_QOKV01000009.1"/>
</dbReference>
<keyword evidence="4" id="KW-0804">Transcription</keyword>
<dbReference type="EMBL" id="QOKV01000009">
    <property type="protein sequence ID" value="KAA0684963.1"/>
    <property type="molecule type" value="Genomic_DNA"/>
</dbReference>
<dbReference type="SUPFAM" id="SSF46785">
    <property type="entry name" value="Winged helix' DNA-binding domain"/>
    <property type="match status" value="1"/>
</dbReference>
<evidence type="ECO:0000313" key="6">
    <source>
        <dbReference type="EMBL" id="KAA0684963.1"/>
    </source>
</evidence>
<dbReference type="Pfam" id="PF00126">
    <property type="entry name" value="HTH_1"/>
    <property type="match status" value="1"/>
</dbReference>
<evidence type="ECO:0000256" key="3">
    <source>
        <dbReference type="ARBA" id="ARBA00023125"/>
    </source>
</evidence>
<proteinExistence type="inferred from homology"/>
<dbReference type="AlphaFoldDB" id="A0A6L3AYX4"/>
<dbReference type="InterPro" id="IPR050176">
    <property type="entry name" value="LTTR"/>
</dbReference>
<dbReference type="InterPro" id="IPR000847">
    <property type="entry name" value="LysR_HTH_N"/>
</dbReference>
<dbReference type="PANTHER" id="PTHR30579">
    <property type="entry name" value="TRANSCRIPTIONAL REGULATOR"/>
    <property type="match status" value="1"/>
</dbReference>
<dbReference type="Gene3D" id="3.40.190.290">
    <property type="match status" value="1"/>
</dbReference>
<name>A0A6L3AYX4_AZOBR</name>
<evidence type="ECO:0000256" key="4">
    <source>
        <dbReference type="ARBA" id="ARBA00023163"/>
    </source>
</evidence>
<dbReference type="GO" id="GO:0003677">
    <property type="term" value="F:DNA binding"/>
    <property type="evidence" value="ECO:0007669"/>
    <property type="project" value="UniProtKB-KW"/>
</dbReference>
<keyword evidence="3" id="KW-0238">DNA-binding</keyword>
<feature type="domain" description="HTH lysR-type" evidence="5">
    <location>
        <begin position="10"/>
        <end position="67"/>
    </location>
</feature>
<organism evidence="6 7">
    <name type="scientific">Azospirillum brasilense</name>
    <dbReference type="NCBI Taxonomy" id="192"/>
    <lineage>
        <taxon>Bacteria</taxon>
        <taxon>Pseudomonadati</taxon>
        <taxon>Pseudomonadota</taxon>
        <taxon>Alphaproteobacteria</taxon>
        <taxon>Rhodospirillales</taxon>
        <taxon>Azospirillaceae</taxon>
        <taxon>Azospirillum</taxon>
    </lineage>
</organism>
<keyword evidence="2" id="KW-0805">Transcription regulation</keyword>
<evidence type="ECO:0000256" key="2">
    <source>
        <dbReference type="ARBA" id="ARBA00023015"/>
    </source>
</evidence>
<dbReference type="GO" id="GO:0003700">
    <property type="term" value="F:DNA-binding transcription factor activity"/>
    <property type="evidence" value="ECO:0007669"/>
    <property type="project" value="InterPro"/>
</dbReference>
<sequence>MTVHKQTATLNWDDLRVFLELARTGSLSAAARALRISHATVGRRVAALEEGLGCGLVERRADGYSLTLDGEAVFALADGMDERALAILRQVSSRGGREAGLTGTVRLTTTQALADRFLMPRLGPFRARHPGIDLEVTVDNRSLSLARREADIAIRLARPQRGDLIARRLAAIRYGLFAVVGAPDAMIGYDEALADLPEAVWLARHTAGRRVALRSNSLQTQLAAAKAGFGVALLPFWLVAGEPNLRPVPCAAPPLEREAWLVLHPDLRDVPRIRALIEHLVALFAAEFAADRLAMG</sequence>
<comment type="caution">
    <text evidence="6">The sequence shown here is derived from an EMBL/GenBank/DDBJ whole genome shotgun (WGS) entry which is preliminary data.</text>
</comment>
<evidence type="ECO:0000313" key="7">
    <source>
        <dbReference type="Proteomes" id="UP000476837"/>
    </source>
</evidence>
<dbReference type="Proteomes" id="UP000476837">
    <property type="component" value="Unassembled WGS sequence"/>
</dbReference>
<dbReference type="InterPro" id="IPR036390">
    <property type="entry name" value="WH_DNA-bd_sf"/>
</dbReference>
<protein>
    <submittedName>
        <fullName evidence="6">LysR family transcriptional regulator</fullName>
    </submittedName>
</protein>
<dbReference type="PROSITE" id="PS50931">
    <property type="entry name" value="HTH_LYSR"/>
    <property type="match status" value="1"/>
</dbReference>
<accession>A0A6L3AYX4</accession>
<dbReference type="InterPro" id="IPR036388">
    <property type="entry name" value="WH-like_DNA-bd_sf"/>
</dbReference>
<gene>
    <name evidence="6" type="ORF">DS837_15935</name>
</gene>
<reference evidence="6 7" key="1">
    <citation type="submission" date="2018-07" db="EMBL/GenBank/DDBJ databases">
        <title>Genome sequence of Roseomonas fauriae ATCC 49958.</title>
        <authorList>
            <person name="Sant'Anna F.H."/>
            <person name="Baldani J.I."/>
            <person name="Zilli J.E."/>
            <person name="Reis V.M."/>
            <person name="Hartmann A."/>
            <person name="Cruz L."/>
            <person name="de Souza E.M."/>
            <person name="de Oliveira Pedrosa F."/>
            <person name="Passaglia L.M.P."/>
        </authorList>
    </citation>
    <scope>NUCLEOTIDE SEQUENCE [LARGE SCALE GENOMIC DNA]</scope>
    <source>
        <strain evidence="6 7">ATCC 49958</strain>
    </source>
</reference>
<dbReference type="InterPro" id="IPR005119">
    <property type="entry name" value="LysR_subst-bd"/>
</dbReference>
<evidence type="ECO:0000259" key="5">
    <source>
        <dbReference type="PROSITE" id="PS50931"/>
    </source>
</evidence>